<dbReference type="CDD" id="cd01805">
    <property type="entry name" value="Ubl_Rad23"/>
    <property type="match status" value="1"/>
</dbReference>
<dbReference type="GO" id="GO:0043130">
    <property type="term" value="F:ubiquitin binding"/>
    <property type="evidence" value="ECO:0007669"/>
    <property type="project" value="TreeGrafter"/>
</dbReference>
<dbReference type="CDD" id="cd14281">
    <property type="entry name" value="UBA2_Rad23_like"/>
    <property type="match status" value="1"/>
</dbReference>
<dbReference type="SMART" id="SM00165">
    <property type="entry name" value="UBA"/>
    <property type="match status" value="2"/>
</dbReference>
<dbReference type="Gene3D" id="3.10.20.90">
    <property type="entry name" value="Phosphatidylinositol 3-kinase Catalytic Subunit, Chain A, domain 1"/>
    <property type="match status" value="1"/>
</dbReference>
<dbReference type="Pfam" id="PF00240">
    <property type="entry name" value="ubiquitin"/>
    <property type="match status" value="1"/>
</dbReference>
<dbReference type="EMBL" id="JBGBPQ010000001">
    <property type="protein sequence ID" value="KAL1529605.1"/>
    <property type="molecule type" value="Genomic_DNA"/>
</dbReference>
<dbReference type="FunFam" id="1.10.8.10:FF:000003">
    <property type="entry name" value="UV excision repair protein RAD23 homolog"/>
    <property type="match status" value="1"/>
</dbReference>
<evidence type="ECO:0000256" key="4">
    <source>
        <dbReference type="ARBA" id="ARBA00023204"/>
    </source>
</evidence>
<dbReference type="FunFam" id="1.10.8.10:FF:000002">
    <property type="entry name" value="UV excision repair protein RAD23 homolog"/>
    <property type="match status" value="1"/>
</dbReference>
<evidence type="ECO:0000313" key="9">
    <source>
        <dbReference type="EMBL" id="KAL1529601.1"/>
    </source>
</evidence>
<dbReference type="GO" id="GO:0005654">
    <property type="term" value="C:nucleoplasm"/>
    <property type="evidence" value="ECO:0007669"/>
    <property type="project" value="TreeGrafter"/>
</dbReference>
<dbReference type="PROSITE" id="PS50053">
    <property type="entry name" value="UBIQUITIN_2"/>
    <property type="match status" value="1"/>
</dbReference>
<evidence type="ECO:0000256" key="6">
    <source>
        <dbReference type="SAM" id="MobiDB-lite"/>
    </source>
</evidence>
<organism evidence="10 11">
    <name type="scientific">Prymnesium parvum</name>
    <name type="common">Toxic golden alga</name>
    <dbReference type="NCBI Taxonomy" id="97485"/>
    <lineage>
        <taxon>Eukaryota</taxon>
        <taxon>Haptista</taxon>
        <taxon>Haptophyta</taxon>
        <taxon>Prymnesiophyceae</taxon>
        <taxon>Prymnesiales</taxon>
        <taxon>Prymnesiaceae</taxon>
        <taxon>Prymnesium</taxon>
    </lineage>
</organism>
<dbReference type="InterPro" id="IPR000626">
    <property type="entry name" value="Ubiquitin-like_dom"/>
</dbReference>
<dbReference type="GO" id="GO:0031593">
    <property type="term" value="F:polyubiquitin modification-dependent protein binding"/>
    <property type="evidence" value="ECO:0007669"/>
    <property type="project" value="TreeGrafter"/>
</dbReference>
<dbReference type="SUPFAM" id="SSF54236">
    <property type="entry name" value="Ubiquitin-like"/>
    <property type="match status" value="1"/>
</dbReference>
<keyword evidence="2" id="KW-0677">Repeat</keyword>
<feature type="compositionally biased region" description="Pro residues" evidence="6">
    <location>
        <begin position="97"/>
        <end position="113"/>
    </location>
</feature>
<dbReference type="PANTHER" id="PTHR10621">
    <property type="entry name" value="UV EXCISION REPAIR PROTEIN RAD23"/>
    <property type="match status" value="1"/>
</dbReference>
<dbReference type="GO" id="GO:0043161">
    <property type="term" value="P:proteasome-mediated ubiquitin-dependent protein catabolic process"/>
    <property type="evidence" value="ECO:0007669"/>
    <property type="project" value="InterPro"/>
</dbReference>
<dbReference type="Proteomes" id="UP001515480">
    <property type="component" value="Unassembled WGS sequence"/>
</dbReference>
<dbReference type="SUPFAM" id="SSF46934">
    <property type="entry name" value="UBA-like"/>
    <property type="match status" value="2"/>
</dbReference>
<comment type="caution">
    <text evidence="10">The sequence shown here is derived from an EMBL/GenBank/DDBJ whole genome shotgun (WGS) entry which is preliminary data.</text>
</comment>
<dbReference type="Pfam" id="PF00627">
    <property type="entry name" value="UBA"/>
    <property type="match status" value="1"/>
</dbReference>
<accession>A0AB34K5L8</accession>
<dbReference type="Gene3D" id="1.10.8.10">
    <property type="entry name" value="DNA helicase RuvA subunit, C-terminal domain"/>
    <property type="match status" value="2"/>
</dbReference>
<gene>
    <name evidence="9" type="ORF">AB1Y20_000544</name>
    <name evidence="10" type="ORF">AB1Y20_000548</name>
</gene>
<evidence type="ECO:0000313" key="10">
    <source>
        <dbReference type="EMBL" id="KAL1529605.1"/>
    </source>
</evidence>
<feature type="region of interest" description="Disordered" evidence="6">
    <location>
        <begin position="85"/>
        <end position="122"/>
    </location>
</feature>
<dbReference type="EMBL" id="JBGBPQ010000001">
    <property type="protein sequence ID" value="KAL1529601.1"/>
    <property type="molecule type" value="Genomic_DNA"/>
</dbReference>
<name>A0AB34K5L8_PRYPA</name>
<dbReference type="GO" id="GO:0003684">
    <property type="term" value="F:damaged DNA binding"/>
    <property type="evidence" value="ECO:0007669"/>
    <property type="project" value="InterPro"/>
</dbReference>
<evidence type="ECO:0000259" key="8">
    <source>
        <dbReference type="PROSITE" id="PS50053"/>
    </source>
</evidence>
<keyword evidence="5" id="KW-0539">Nucleus</keyword>
<dbReference type="PANTHER" id="PTHR10621:SF0">
    <property type="entry name" value="UV EXCISION REPAIR PROTEIN RAD23"/>
    <property type="match status" value="1"/>
</dbReference>
<dbReference type="InterPro" id="IPR015940">
    <property type="entry name" value="UBA"/>
</dbReference>
<evidence type="ECO:0000256" key="2">
    <source>
        <dbReference type="ARBA" id="ARBA00022737"/>
    </source>
</evidence>
<evidence type="ECO:0000256" key="5">
    <source>
        <dbReference type="ARBA" id="ARBA00023242"/>
    </source>
</evidence>
<sequence>MKCKLKTLKGDAFEVDVEGGTLVKAVKDMAAASEHGVKGGWEAEGIKLIFQGKVLEDTKDLAHYSIGDGDFMVVMAAKPKKPAAAPAEPAAAEAAPAPAPAEQPAAQPTPTPLPAAQARSEFSAEAQAAIDNLVDMGYARPHVQAAMLAAFMNPDRAVQYLEEGLPTEMDADYGGDDDGGDEPVPSTWEELAASASFRAEVAGIRDQAALQAYVTGLQTSDPNKLRLIQSNPEAFATMLNQAQAAAAAGGAPAPVAPAAAPLPFGTAAPAPGGGRTLPPELQQLQQILANPQMVEGLMQNPEMLQQLLQVPEVQEMLQSPELMAQLGVHPEMMQAMLQGVMGGGGMGPGMAANAVQAQLNEEDEEAIQRLMALGFPRGVAFLACEKNENLAANFLFDQGADLM</sequence>
<evidence type="ECO:0000313" key="11">
    <source>
        <dbReference type="Proteomes" id="UP001515480"/>
    </source>
</evidence>
<comment type="subcellular location">
    <subcellularLocation>
        <location evidence="1">Nucleus</location>
    </subcellularLocation>
</comment>
<evidence type="ECO:0000256" key="3">
    <source>
        <dbReference type="ARBA" id="ARBA00022763"/>
    </source>
</evidence>
<dbReference type="PROSITE" id="PS50030">
    <property type="entry name" value="UBA"/>
    <property type="match status" value="1"/>
</dbReference>
<evidence type="ECO:0008006" key="12">
    <source>
        <dbReference type="Google" id="ProtNLM"/>
    </source>
</evidence>
<feature type="domain" description="UBA" evidence="7">
    <location>
        <begin position="123"/>
        <end position="164"/>
    </location>
</feature>
<dbReference type="InterPro" id="IPR029071">
    <property type="entry name" value="Ubiquitin-like_domsf"/>
</dbReference>
<evidence type="ECO:0000256" key="1">
    <source>
        <dbReference type="ARBA" id="ARBA00004123"/>
    </source>
</evidence>
<dbReference type="InterPro" id="IPR009060">
    <property type="entry name" value="UBA-like_sf"/>
</dbReference>
<proteinExistence type="predicted"/>
<keyword evidence="3" id="KW-0227">DNA damage</keyword>
<dbReference type="GO" id="GO:0005829">
    <property type="term" value="C:cytosol"/>
    <property type="evidence" value="ECO:0007669"/>
    <property type="project" value="TreeGrafter"/>
</dbReference>
<evidence type="ECO:0000259" key="7">
    <source>
        <dbReference type="PROSITE" id="PS50030"/>
    </source>
</evidence>
<feature type="domain" description="Ubiquitin-like" evidence="8">
    <location>
        <begin position="1"/>
        <end position="81"/>
    </location>
</feature>
<protein>
    <recommendedName>
        <fullName evidence="12">UV excision repair protein RAD23</fullName>
    </recommendedName>
</protein>
<reference evidence="10 11" key="1">
    <citation type="journal article" date="2024" name="Science">
        <title>Giant polyketide synthase enzymes in the biosynthesis of giant marine polyether toxins.</title>
        <authorList>
            <person name="Fallon T.R."/>
            <person name="Shende V.V."/>
            <person name="Wierzbicki I.H."/>
            <person name="Pendleton A.L."/>
            <person name="Watervoot N.F."/>
            <person name="Auber R.P."/>
            <person name="Gonzalez D.J."/>
            <person name="Wisecaver J.H."/>
            <person name="Moore B.S."/>
        </authorList>
    </citation>
    <scope>NUCLEOTIDE SEQUENCE [LARGE SCALE GENOMIC DNA]</scope>
    <source>
        <strain evidence="10 11">12B1</strain>
    </source>
</reference>
<keyword evidence="4" id="KW-0234">DNA repair</keyword>
<dbReference type="GO" id="GO:0006289">
    <property type="term" value="P:nucleotide-excision repair"/>
    <property type="evidence" value="ECO:0007669"/>
    <property type="project" value="InterPro"/>
</dbReference>
<dbReference type="SMART" id="SM00213">
    <property type="entry name" value="UBQ"/>
    <property type="match status" value="1"/>
</dbReference>
<feature type="compositionally biased region" description="Low complexity" evidence="6">
    <location>
        <begin position="85"/>
        <end position="96"/>
    </location>
</feature>
<dbReference type="AlphaFoldDB" id="A0AB34K5L8"/>
<dbReference type="GO" id="GO:0070628">
    <property type="term" value="F:proteasome binding"/>
    <property type="evidence" value="ECO:0007669"/>
    <property type="project" value="TreeGrafter"/>
</dbReference>
<dbReference type="InterPro" id="IPR036353">
    <property type="entry name" value="XPC-bd_sf"/>
</dbReference>
<keyword evidence="11" id="KW-1185">Reference proteome</keyword>
<dbReference type="Gene3D" id="1.10.10.540">
    <property type="entry name" value="XPC-binding domain"/>
    <property type="match status" value="1"/>
</dbReference>